<evidence type="ECO:0000313" key="9">
    <source>
        <dbReference type="EMBL" id="GAA5812986.1"/>
    </source>
</evidence>
<dbReference type="PANTHER" id="PTHR11733">
    <property type="entry name" value="ZINC METALLOPROTEASE FAMILY M13 NEPRILYSIN-RELATED"/>
    <property type="match status" value="1"/>
</dbReference>
<dbReference type="Pfam" id="PF05649">
    <property type="entry name" value="Peptidase_M13_N"/>
    <property type="match status" value="1"/>
</dbReference>
<comment type="cofactor">
    <cofactor evidence="1">
        <name>Zn(2+)</name>
        <dbReference type="ChEBI" id="CHEBI:29105"/>
    </cofactor>
</comment>
<evidence type="ECO:0000259" key="8">
    <source>
        <dbReference type="Pfam" id="PF05649"/>
    </source>
</evidence>
<dbReference type="InterPro" id="IPR000718">
    <property type="entry name" value="Peptidase_M13"/>
</dbReference>
<dbReference type="CDD" id="cd08662">
    <property type="entry name" value="M13"/>
    <property type="match status" value="1"/>
</dbReference>
<keyword evidence="10" id="KW-1185">Reference proteome</keyword>
<evidence type="ECO:0000313" key="10">
    <source>
        <dbReference type="Proteomes" id="UP001473302"/>
    </source>
</evidence>
<keyword evidence="5" id="KW-0862">Zinc</keyword>
<keyword evidence="6" id="KW-0482">Metalloprotease</keyword>
<evidence type="ECO:0000256" key="5">
    <source>
        <dbReference type="ARBA" id="ARBA00022833"/>
    </source>
</evidence>
<dbReference type="Pfam" id="PF01431">
    <property type="entry name" value="Peptidase_M13"/>
    <property type="match status" value="1"/>
</dbReference>
<accession>A0ABP9Z1K6</accession>
<dbReference type="EMBL" id="BAABUK010000015">
    <property type="protein sequence ID" value="GAA5812986.1"/>
    <property type="molecule type" value="Genomic_DNA"/>
</dbReference>
<feature type="domain" description="Peptidase M13 N-terminal" evidence="8">
    <location>
        <begin position="36"/>
        <end position="462"/>
    </location>
</feature>
<dbReference type="InterPro" id="IPR024079">
    <property type="entry name" value="MetalloPept_cat_dom_sf"/>
</dbReference>
<keyword evidence="4" id="KW-0378">Hydrolase</keyword>
<dbReference type="SUPFAM" id="SSF55486">
    <property type="entry name" value="Metalloproteases ('zincins'), catalytic domain"/>
    <property type="match status" value="1"/>
</dbReference>
<protein>
    <recommendedName>
        <fullName evidence="11">Zincin</fullName>
    </recommendedName>
</protein>
<comment type="caution">
    <text evidence="9">The sequence shown here is derived from an EMBL/GenBank/DDBJ whole genome shotgun (WGS) entry which is preliminary data.</text>
</comment>
<keyword evidence="2" id="KW-0645">Protease</keyword>
<keyword evidence="3" id="KW-0479">Metal-binding</keyword>
<dbReference type="Gene3D" id="3.40.390.10">
    <property type="entry name" value="Collagenase (Catalytic Domain)"/>
    <property type="match status" value="1"/>
</dbReference>
<name>A0ABP9Z1K6_9FUNG</name>
<proteinExistence type="predicted"/>
<dbReference type="PROSITE" id="PS51885">
    <property type="entry name" value="NEPRILYSIN"/>
    <property type="match status" value="1"/>
</dbReference>
<evidence type="ECO:0000256" key="4">
    <source>
        <dbReference type="ARBA" id="ARBA00022801"/>
    </source>
</evidence>
<dbReference type="Proteomes" id="UP001473302">
    <property type="component" value="Unassembled WGS sequence"/>
</dbReference>
<evidence type="ECO:0000256" key="3">
    <source>
        <dbReference type="ARBA" id="ARBA00022723"/>
    </source>
</evidence>
<dbReference type="InterPro" id="IPR018497">
    <property type="entry name" value="Peptidase_M13_C"/>
</dbReference>
<dbReference type="Gene3D" id="1.10.1380.10">
    <property type="entry name" value="Neutral endopeptidase , domain2"/>
    <property type="match status" value="1"/>
</dbReference>
<dbReference type="PANTHER" id="PTHR11733:SF232">
    <property type="entry name" value="NEPRILYSIN METALLOPEPTIDASE FAMILY"/>
    <property type="match status" value="1"/>
</dbReference>
<evidence type="ECO:0000259" key="7">
    <source>
        <dbReference type="Pfam" id="PF01431"/>
    </source>
</evidence>
<gene>
    <name evidence="9" type="ORF">MFLAVUS_006450</name>
</gene>
<evidence type="ECO:0000256" key="2">
    <source>
        <dbReference type="ARBA" id="ARBA00022670"/>
    </source>
</evidence>
<evidence type="ECO:0000256" key="6">
    <source>
        <dbReference type="ARBA" id="ARBA00023049"/>
    </source>
</evidence>
<reference evidence="9 10" key="1">
    <citation type="submission" date="2024-04" db="EMBL/GenBank/DDBJ databases">
        <title>genome sequences of Mucor flavus KT1a and Helicostylum pulchrum KT1b strains isolated from the surface of a dry-aged beef.</title>
        <authorList>
            <person name="Toyotome T."/>
            <person name="Hosono M."/>
            <person name="Torimaru M."/>
            <person name="Fukuda K."/>
            <person name="Mikami N."/>
        </authorList>
    </citation>
    <scope>NUCLEOTIDE SEQUENCE [LARGE SCALE GENOMIC DNA]</scope>
    <source>
        <strain evidence="9 10">KT1a</strain>
    </source>
</reference>
<feature type="domain" description="Peptidase M13 C-terminal" evidence="7">
    <location>
        <begin position="528"/>
        <end position="739"/>
    </location>
</feature>
<organism evidence="9 10">
    <name type="scientific">Mucor flavus</name>
    <dbReference type="NCBI Taxonomy" id="439312"/>
    <lineage>
        <taxon>Eukaryota</taxon>
        <taxon>Fungi</taxon>
        <taxon>Fungi incertae sedis</taxon>
        <taxon>Mucoromycota</taxon>
        <taxon>Mucoromycotina</taxon>
        <taxon>Mucoromycetes</taxon>
        <taxon>Mucorales</taxon>
        <taxon>Mucorineae</taxon>
        <taxon>Mucoraceae</taxon>
        <taxon>Mucor</taxon>
    </lineage>
</organism>
<dbReference type="InterPro" id="IPR042089">
    <property type="entry name" value="Peptidase_M13_dom_2"/>
</dbReference>
<evidence type="ECO:0000256" key="1">
    <source>
        <dbReference type="ARBA" id="ARBA00001947"/>
    </source>
</evidence>
<sequence length="740" mass="83659">MPPVSLSSGSSNICTTPLCYNISETLKTYVNLNADPCSDFFQYTCGSWIESDKIKNTRTQSNVVAELYTRNLNSINEILAGTFDELYASIATDDDAYHTQDQKDLDEKNFNLVKDYYSSCMDEESKQTVGSTPLFPYLARIENDLLPVTETINPQNLANAIASSVLQGVMTLFSISSEQSFENTDYNIMYLFGIPVDKTIDYDDVDELVAYRDSLKEMLTKTVGGSIESPEYQQLVAEESQKNNFTVWSASKIDSAVNEFVSLEIQLNKASILDVKLSDVGFNEYFTLKDLIEISPSVDWNLLMTLLVSESYAATNPSVYFEKDMVKAVEAVLAESSVEALQEYFVIKTIKDQMSSFETPGSSDLIMSSNAFRAPSSKDPEPTALIATCSTEVQKKFKNIMGRFFILKTIGASEPLEKLEEMTNMIHSTWLQDILPETDWVDEETKAKIIHKIKVLHKRVGYSTNASADWRNPSILDVHYAGIQDNNATYYDRSTTATVWENTKTWKSLTEKRNPNAWKNARLLTEPNATYNPNNNEIEILPSIFQEPFFSVDYPAYWNYGVLGAVVGHELVHALDNWGRLFNVTGYREDWFSESSIKTYGEKAQCFIDQFDNFTLTGLDNEQLPLNGTNVLDENIADSGGLSIALHAYRKHILENDGIEEKRLPGFEHLSPEQLFFLSHGLITCEIVPKFDAQERIDLDEHAVLYYRNIGLFQNSREFAEAYNCPVGSPMNPTKKCSIW</sequence>
<evidence type="ECO:0008006" key="11">
    <source>
        <dbReference type="Google" id="ProtNLM"/>
    </source>
</evidence>
<dbReference type="PRINTS" id="PR00786">
    <property type="entry name" value="NEPRILYSIN"/>
</dbReference>
<dbReference type="InterPro" id="IPR008753">
    <property type="entry name" value="Peptidase_M13_N"/>
</dbReference>